<protein>
    <submittedName>
        <fullName evidence="3">Uncharacterized protein</fullName>
    </submittedName>
</protein>
<dbReference type="AlphaFoldDB" id="A0A0B7IWH8"/>
<evidence type="ECO:0000256" key="1">
    <source>
        <dbReference type="SAM" id="Coils"/>
    </source>
</evidence>
<organism evidence="3 4">
    <name type="scientific">Capnocytophaga canis</name>
    <dbReference type="NCBI Taxonomy" id="1848903"/>
    <lineage>
        <taxon>Bacteria</taxon>
        <taxon>Pseudomonadati</taxon>
        <taxon>Bacteroidota</taxon>
        <taxon>Flavobacteriia</taxon>
        <taxon>Flavobacteriales</taxon>
        <taxon>Flavobacteriaceae</taxon>
        <taxon>Capnocytophaga</taxon>
    </lineage>
</organism>
<dbReference type="RefSeq" id="WP_042009836.1">
    <property type="nucleotide sequence ID" value="NZ_CDOL01000275.1"/>
</dbReference>
<name>A0A0B7IWH8_9FLAO</name>
<dbReference type="Proteomes" id="UP000038200">
    <property type="component" value="Unassembled WGS sequence"/>
</dbReference>
<feature type="transmembrane region" description="Helical" evidence="2">
    <location>
        <begin position="6"/>
        <end position="26"/>
    </location>
</feature>
<accession>A0A0B7IWH8</accession>
<keyword evidence="2" id="KW-0812">Transmembrane</keyword>
<proteinExistence type="predicted"/>
<sequence length="101" mass="11982">MYQIIIDHILPFLFGAGGSGLVYYFLDKNKRKTEAVEKLQVIYDEFITDVKKQFDELKTEKDLLKEQNKILKQQNLELKKQNQELKELVDILKKNNKNSHL</sequence>
<keyword evidence="2" id="KW-0472">Membrane</keyword>
<evidence type="ECO:0000256" key="2">
    <source>
        <dbReference type="SAM" id="Phobius"/>
    </source>
</evidence>
<keyword evidence="1" id="KW-0175">Coiled coil</keyword>
<dbReference type="EMBL" id="CDOL01000275">
    <property type="protein sequence ID" value="CEN54313.1"/>
    <property type="molecule type" value="Genomic_DNA"/>
</dbReference>
<evidence type="ECO:0000313" key="3">
    <source>
        <dbReference type="EMBL" id="CEN54313.1"/>
    </source>
</evidence>
<gene>
    <name evidence="3" type="ORF">CCAND93_820012</name>
</gene>
<reference evidence="3 4" key="1">
    <citation type="submission" date="2015-01" db="EMBL/GenBank/DDBJ databases">
        <authorList>
            <person name="Xiang T."/>
            <person name="Song Y."/>
            <person name="Huang L."/>
            <person name="Wang B."/>
            <person name="Wu P."/>
        </authorList>
    </citation>
    <scope>NUCLEOTIDE SEQUENCE [LARGE SCALE GENOMIC DNA]</scope>
    <source>
        <strain evidence="3 4">CcD93</strain>
    </source>
</reference>
<feature type="coiled-coil region" evidence="1">
    <location>
        <begin position="47"/>
        <end position="98"/>
    </location>
</feature>
<keyword evidence="2" id="KW-1133">Transmembrane helix</keyword>
<evidence type="ECO:0000313" key="4">
    <source>
        <dbReference type="Proteomes" id="UP000038200"/>
    </source>
</evidence>